<dbReference type="Pfam" id="PF13499">
    <property type="entry name" value="EF-hand_7"/>
    <property type="match status" value="1"/>
</dbReference>
<sequence>MMSGNLTDEQVHEFKGVFAYFGLTGDTPIDKKEINIVMRSLGQNPTDQELQEIMEIIERDGNPPITFPYFLSLLAAKMQDQDAEQQLIHAFDVYDKEKDGRIGSDDFRSVIDNLGEKLTENEIKEIIDEADVDGDGHIDYMEFVKMMMSK</sequence>
<protein>
    <recommendedName>
        <fullName evidence="1">Calmodulin</fullName>
    </recommendedName>
</protein>
<dbReference type="InterPro" id="IPR018247">
    <property type="entry name" value="EF_Hand_1_Ca_BS"/>
</dbReference>
<dbReference type="PANTHER" id="PTHR23048:SF0">
    <property type="entry name" value="CALMODULIN LIKE 3"/>
    <property type="match status" value="1"/>
</dbReference>
<dbReference type="PROSITE" id="PS50222">
    <property type="entry name" value="EF_HAND_2"/>
    <property type="match status" value="2"/>
</dbReference>
<dbReference type="FunFam" id="1.10.238.10:FF:000001">
    <property type="entry name" value="Calmodulin 1"/>
    <property type="match status" value="1"/>
</dbReference>
<keyword evidence="3" id="KW-0677">Repeat</keyword>
<name>A0A7S3FYP0_9SPIT</name>
<evidence type="ECO:0000256" key="2">
    <source>
        <dbReference type="ARBA" id="ARBA00022723"/>
    </source>
</evidence>
<feature type="domain" description="EF-hand" evidence="6">
    <location>
        <begin position="118"/>
        <end position="150"/>
    </location>
</feature>
<dbReference type="GO" id="GO:0016460">
    <property type="term" value="C:myosin II complex"/>
    <property type="evidence" value="ECO:0007669"/>
    <property type="project" value="TreeGrafter"/>
</dbReference>
<proteinExistence type="predicted"/>
<evidence type="ECO:0000256" key="4">
    <source>
        <dbReference type="ARBA" id="ARBA00022837"/>
    </source>
</evidence>
<gene>
    <name evidence="7" type="ORF">SRAS04492_LOCUS5914</name>
</gene>
<dbReference type="AlphaFoldDB" id="A0A7S3FYP0"/>
<dbReference type="GO" id="GO:0005509">
    <property type="term" value="F:calcium ion binding"/>
    <property type="evidence" value="ECO:0007669"/>
    <property type="project" value="InterPro"/>
</dbReference>
<dbReference type="PROSITE" id="PS00018">
    <property type="entry name" value="EF_HAND_1"/>
    <property type="match status" value="1"/>
</dbReference>
<dbReference type="InterPro" id="IPR050230">
    <property type="entry name" value="CALM/Myosin/TropC-like"/>
</dbReference>
<dbReference type="Gene3D" id="1.10.238.10">
    <property type="entry name" value="EF-hand"/>
    <property type="match status" value="2"/>
</dbReference>
<evidence type="ECO:0000313" key="7">
    <source>
        <dbReference type="EMBL" id="CAE0234112.1"/>
    </source>
</evidence>
<accession>A0A7S3FYP0</accession>
<keyword evidence="4" id="KW-0106">Calcium</keyword>
<feature type="domain" description="EF-hand" evidence="6">
    <location>
        <begin position="82"/>
        <end position="117"/>
    </location>
</feature>
<evidence type="ECO:0000259" key="6">
    <source>
        <dbReference type="PROSITE" id="PS50222"/>
    </source>
</evidence>
<reference evidence="7" key="1">
    <citation type="submission" date="2021-01" db="EMBL/GenBank/DDBJ databases">
        <authorList>
            <person name="Corre E."/>
            <person name="Pelletier E."/>
            <person name="Niang G."/>
            <person name="Scheremetjew M."/>
            <person name="Finn R."/>
            <person name="Kale V."/>
            <person name="Holt S."/>
            <person name="Cochrane G."/>
            <person name="Meng A."/>
            <person name="Brown T."/>
            <person name="Cohen L."/>
        </authorList>
    </citation>
    <scope>NUCLEOTIDE SEQUENCE</scope>
    <source>
        <strain evidence="7">Ras09</strain>
    </source>
</reference>
<dbReference type="InterPro" id="IPR011992">
    <property type="entry name" value="EF-hand-dom_pair"/>
</dbReference>
<evidence type="ECO:0000256" key="1">
    <source>
        <dbReference type="ARBA" id="ARBA00020786"/>
    </source>
</evidence>
<evidence type="ECO:0000256" key="3">
    <source>
        <dbReference type="ARBA" id="ARBA00022737"/>
    </source>
</evidence>
<dbReference type="CDD" id="cd00051">
    <property type="entry name" value="EFh"/>
    <property type="match status" value="1"/>
</dbReference>
<dbReference type="PANTHER" id="PTHR23048">
    <property type="entry name" value="MYOSIN LIGHT CHAIN 1, 3"/>
    <property type="match status" value="1"/>
</dbReference>
<dbReference type="SUPFAM" id="SSF47473">
    <property type="entry name" value="EF-hand"/>
    <property type="match status" value="1"/>
</dbReference>
<dbReference type="EMBL" id="HBIA01011656">
    <property type="protein sequence ID" value="CAE0234112.1"/>
    <property type="molecule type" value="Transcribed_RNA"/>
</dbReference>
<organism evidence="7">
    <name type="scientific">Strombidium rassoulzadegani</name>
    <dbReference type="NCBI Taxonomy" id="1082188"/>
    <lineage>
        <taxon>Eukaryota</taxon>
        <taxon>Sar</taxon>
        <taxon>Alveolata</taxon>
        <taxon>Ciliophora</taxon>
        <taxon>Intramacronucleata</taxon>
        <taxon>Spirotrichea</taxon>
        <taxon>Oligotrichia</taxon>
        <taxon>Strombidiidae</taxon>
        <taxon>Strombidium</taxon>
    </lineage>
</organism>
<evidence type="ECO:0000256" key="5">
    <source>
        <dbReference type="ARBA" id="ARBA00022990"/>
    </source>
</evidence>
<dbReference type="SMART" id="SM00054">
    <property type="entry name" value="EFh"/>
    <property type="match status" value="4"/>
</dbReference>
<dbReference type="InterPro" id="IPR002048">
    <property type="entry name" value="EF_hand_dom"/>
</dbReference>
<keyword evidence="2" id="KW-0479">Metal-binding</keyword>
<keyword evidence="5" id="KW-0007">Acetylation</keyword>